<organism evidence="2 3">
    <name type="scientific">Enterocloster bolteae (strain ATCC BAA-613 / DSM 15670 / CCUG 46953 / JCM 12243 / WAL 16351)</name>
    <name type="common">Clostridium bolteae</name>
    <dbReference type="NCBI Taxonomy" id="411902"/>
    <lineage>
        <taxon>Bacteria</taxon>
        <taxon>Bacillati</taxon>
        <taxon>Bacillota</taxon>
        <taxon>Clostridia</taxon>
        <taxon>Lachnospirales</taxon>
        <taxon>Lachnospiraceae</taxon>
        <taxon>Enterocloster</taxon>
    </lineage>
</organism>
<dbReference type="PaxDb" id="411902-CLOBOL_01854"/>
<gene>
    <name evidence="2" type="ORF">CLOBOL_01854</name>
</gene>
<protein>
    <submittedName>
        <fullName evidence="2">Uncharacterized protein</fullName>
    </submittedName>
</protein>
<feature type="transmembrane region" description="Helical" evidence="1">
    <location>
        <begin position="12"/>
        <end position="32"/>
    </location>
</feature>
<keyword evidence="1" id="KW-0812">Transmembrane</keyword>
<accession>A8RMA0</accession>
<sequence length="43" mass="5408">MRFSICYSYISFVILNYCIYFMLFLIFIYAYYPTKRIFCGYKK</sequence>
<dbReference type="Proteomes" id="UP000005396">
    <property type="component" value="Unassembled WGS sequence"/>
</dbReference>
<dbReference type="EMBL" id="ABCC02000020">
    <property type="protein sequence ID" value="EDP17902.1"/>
    <property type="molecule type" value="Genomic_DNA"/>
</dbReference>
<reference evidence="2 3" key="2">
    <citation type="submission" date="2007-09" db="EMBL/GenBank/DDBJ databases">
        <title>Draft genome sequence of Clostridium bolteae (ATCC BAA-613).</title>
        <authorList>
            <person name="Sudarsanam P."/>
            <person name="Ley R."/>
            <person name="Guruge J."/>
            <person name="Turnbaugh P.J."/>
            <person name="Mahowald M."/>
            <person name="Liep D."/>
            <person name="Gordon J."/>
        </authorList>
    </citation>
    <scope>NUCLEOTIDE SEQUENCE [LARGE SCALE GENOMIC DNA]</scope>
    <source>
        <strain evidence="3">ATCC BAA-613 / DSM 15670 / CCUG 46953 / JCM 12243 / WAL 16351</strain>
    </source>
</reference>
<proteinExistence type="predicted"/>
<evidence type="ECO:0000256" key="1">
    <source>
        <dbReference type="SAM" id="Phobius"/>
    </source>
</evidence>
<comment type="caution">
    <text evidence="2">The sequence shown here is derived from an EMBL/GenBank/DDBJ whole genome shotgun (WGS) entry which is preliminary data.</text>
</comment>
<keyword evidence="1" id="KW-0472">Membrane</keyword>
<dbReference type="HOGENOM" id="CLU_3231682_0_0_9"/>
<name>A8RMA0_ENTBW</name>
<evidence type="ECO:0000313" key="2">
    <source>
        <dbReference type="EMBL" id="EDP17902.1"/>
    </source>
</evidence>
<evidence type="ECO:0000313" key="3">
    <source>
        <dbReference type="Proteomes" id="UP000005396"/>
    </source>
</evidence>
<dbReference type="AlphaFoldDB" id="A8RMA0"/>
<keyword evidence="1" id="KW-1133">Transmembrane helix</keyword>
<reference evidence="2 3" key="1">
    <citation type="submission" date="2007-08" db="EMBL/GenBank/DDBJ databases">
        <authorList>
            <person name="Fulton L."/>
            <person name="Clifton S."/>
            <person name="Fulton B."/>
            <person name="Xu J."/>
            <person name="Minx P."/>
            <person name="Pepin K.H."/>
            <person name="Johnson M."/>
            <person name="Thiruvilangam P."/>
            <person name="Bhonagiri V."/>
            <person name="Nash W.E."/>
            <person name="Mardis E.R."/>
            <person name="Wilson R.K."/>
        </authorList>
    </citation>
    <scope>NUCLEOTIDE SEQUENCE [LARGE SCALE GENOMIC DNA]</scope>
    <source>
        <strain evidence="3">ATCC BAA-613 / DSM 15670 / CCUG 46953 / JCM 12243 / WAL 16351</strain>
    </source>
</reference>